<dbReference type="EnsemblPlants" id="AES69347">
    <property type="protein sequence ID" value="AES69347"/>
    <property type="gene ID" value="MTR_3g027780"/>
</dbReference>
<keyword evidence="3" id="KW-1185">Reference proteome</keyword>
<evidence type="ECO:0000313" key="1">
    <source>
        <dbReference type="EMBL" id="AES69347.1"/>
    </source>
</evidence>
<dbReference type="AlphaFoldDB" id="G7IWI8"/>
<sequence length="84" mass="9247">MGLEQMASVSTTLIETKTEISNELTYMFEIASSDANSPDLECGGMNREYDDGDSIMTLLSAFDPSQSLVIYIGKGKRLYYDCNG</sequence>
<reference evidence="2" key="3">
    <citation type="submission" date="2015-04" db="UniProtKB">
        <authorList>
            <consortium name="EnsemblPlants"/>
        </authorList>
    </citation>
    <scope>IDENTIFICATION</scope>
    <source>
        <strain evidence="2">cv. Jemalong A17</strain>
    </source>
</reference>
<dbReference type="PaxDb" id="3880-AES69347"/>
<name>G7IWI8_MEDTR</name>
<organism evidence="1 3">
    <name type="scientific">Medicago truncatula</name>
    <name type="common">Barrel medic</name>
    <name type="synonym">Medicago tribuloides</name>
    <dbReference type="NCBI Taxonomy" id="3880"/>
    <lineage>
        <taxon>Eukaryota</taxon>
        <taxon>Viridiplantae</taxon>
        <taxon>Streptophyta</taxon>
        <taxon>Embryophyta</taxon>
        <taxon>Tracheophyta</taxon>
        <taxon>Spermatophyta</taxon>
        <taxon>Magnoliopsida</taxon>
        <taxon>eudicotyledons</taxon>
        <taxon>Gunneridae</taxon>
        <taxon>Pentapetalae</taxon>
        <taxon>rosids</taxon>
        <taxon>fabids</taxon>
        <taxon>Fabales</taxon>
        <taxon>Fabaceae</taxon>
        <taxon>Papilionoideae</taxon>
        <taxon>50 kb inversion clade</taxon>
        <taxon>NPAAA clade</taxon>
        <taxon>Hologalegina</taxon>
        <taxon>IRL clade</taxon>
        <taxon>Trifolieae</taxon>
        <taxon>Medicago</taxon>
    </lineage>
</organism>
<dbReference type="HOGENOM" id="CLU_2530878_0_0_1"/>
<accession>G7IWI8</accession>
<dbReference type="PANTHER" id="PTHR48442">
    <property type="entry name" value="SET DOMAIN-CONTAINING PROTEIN"/>
    <property type="match status" value="1"/>
</dbReference>
<dbReference type="InterPro" id="IPR053114">
    <property type="entry name" value="ATXR5/ATXR6"/>
</dbReference>
<reference evidence="1 3" key="2">
    <citation type="journal article" date="2014" name="BMC Genomics">
        <title>An improved genome release (version Mt4.0) for the model legume Medicago truncatula.</title>
        <authorList>
            <person name="Tang H."/>
            <person name="Krishnakumar V."/>
            <person name="Bidwell S."/>
            <person name="Rosen B."/>
            <person name="Chan A."/>
            <person name="Zhou S."/>
            <person name="Gentzbittel L."/>
            <person name="Childs K.L."/>
            <person name="Yandell M."/>
            <person name="Gundlach H."/>
            <person name="Mayer K.F."/>
            <person name="Schwartz D.C."/>
            <person name="Town C.D."/>
        </authorList>
    </citation>
    <scope>GENOME REANNOTATION</scope>
    <source>
        <strain evidence="2 3">cv. Jemalong A17</strain>
    </source>
</reference>
<evidence type="ECO:0000313" key="3">
    <source>
        <dbReference type="Proteomes" id="UP000002051"/>
    </source>
</evidence>
<reference evidence="1 3" key="1">
    <citation type="journal article" date="2011" name="Nature">
        <title>The Medicago genome provides insight into the evolution of rhizobial symbioses.</title>
        <authorList>
            <person name="Young N.D."/>
            <person name="Debelle F."/>
            <person name="Oldroyd G.E."/>
            <person name="Geurts R."/>
            <person name="Cannon S.B."/>
            <person name="Udvardi M.K."/>
            <person name="Benedito V.A."/>
            <person name="Mayer K.F."/>
            <person name="Gouzy J."/>
            <person name="Schoof H."/>
            <person name="Van de Peer Y."/>
            <person name="Proost S."/>
            <person name="Cook D.R."/>
            <person name="Meyers B.C."/>
            <person name="Spannagl M."/>
            <person name="Cheung F."/>
            <person name="De Mita S."/>
            <person name="Krishnakumar V."/>
            <person name="Gundlach H."/>
            <person name="Zhou S."/>
            <person name="Mudge J."/>
            <person name="Bharti A.K."/>
            <person name="Murray J.D."/>
            <person name="Naoumkina M.A."/>
            <person name="Rosen B."/>
            <person name="Silverstein K.A."/>
            <person name="Tang H."/>
            <person name="Rombauts S."/>
            <person name="Zhao P.X."/>
            <person name="Zhou P."/>
            <person name="Barbe V."/>
            <person name="Bardou P."/>
            <person name="Bechner M."/>
            <person name="Bellec A."/>
            <person name="Berger A."/>
            <person name="Berges H."/>
            <person name="Bidwell S."/>
            <person name="Bisseling T."/>
            <person name="Choisne N."/>
            <person name="Couloux A."/>
            <person name="Denny R."/>
            <person name="Deshpande S."/>
            <person name="Dai X."/>
            <person name="Doyle J.J."/>
            <person name="Dudez A.M."/>
            <person name="Farmer A.D."/>
            <person name="Fouteau S."/>
            <person name="Franken C."/>
            <person name="Gibelin C."/>
            <person name="Gish J."/>
            <person name="Goldstein S."/>
            <person name="Gonzalez A.J."/>
            <person name="Green P.J."/>
            <person name="Hallab A."/>
            <person name="Hartog M."/>
            <person name="Hua A."/>
            <person name="Humphray S.J."/>
            <person name="Jeong D.H."/>
            <person name="Jing Y."/>
            <person name="Jocker A."/>
            <person name="Kenton S.M."/>
            <person name="Kim D.J."/>
            <person name="Klee K."/>
            <person name="Lai H."/>
            <person name="Lang C."/>
            <person name="Lin S."/>
            <person name="Macmil S.L."/>
            <person name="Magdelenat G."/>
            <person name="Matthews L."/>
            <person name="McCorrison J."/>
            <person name="Monaghan E.L."/>
            <person name="Mun J.H."/>
            <person name="Najar F.Z."/>
            <person name="Nicholson C."/>
            <person name="Noirot C."/>
            <person name="O'Bleness M."/>
            <person name="Paule C.R."/>
            <person name="Poulain J."/>
            <person name="Prion F."/>
            <person name="Qin B."/>
            <person name="Qu C."/>
            <person name="Retzel E.F."/>
            <person name="Riddle C."/>
            <person name="Sallet E."/>
            <person name="Samain S."/>
            <person name="Samson N."/>
            <person name="Sanders I."/>
            <person name="Saurat O."/>
            <person name="Scarpelli C."/>
            <person name="Schiex T."/>
            <person name="Segurens B."/>
            <person name="Severin A.J."/>
            <person name="Sherrier D.J."/>
            <person name="Shi R."/>
            <person name="Sims S."/>
            <person name="Singer S.R."/>
            <person name="Sinharoy S."/>
            <person name="Sterck L."/>
            <person name="Viollet A."/>
            <person name="Wang B.B."/>
            <person name="Wang K."/>
            <person name="Wang M."/>
            <person name="Wang X."/>
            <person name="Warfsmann J."/>
            <person name="Weissenbach J."/>
            <person name="White D.D."/>
            <person name="White J.D."/>
            <person name="Wiley G.B."/>
            <person name="Wincker P."/>
            <person name="Xing Y."/>
            <person name="Yang L."/>
            <person name="Yao Z."/>
            <person name="Ying F."/>
            <person name="Zhai J."/>
            <person name="Zhou L."/>
            <person name="Zuber A."/>
            <person name="Denarie J."/>
            <person name="Dixon R.A."/>
            <person name="May G.D."/>
            <person name="Schwartz D.C."/>
            <person name="Rogers J."/>
            <person name="Quetier F."/>
            <person name="Town C.D."/>
            <person name="Roe B.A."/>
        </authorList>
    </citation>
    <scope>NUCLEOTIDE SEQUENCE [LARGE SCALE GENOMIC DNA]</scope>
    <source>
        <strain evidence="1">A17</strain>
        <strain evidence="2 3">cv. Jemalong A17</strain>
    </source>
</reference>
<proteinExistence type="predicted"/>
<dbReference type="Proteomes" id="UP000002051">
    <property type="component" value="Chromosome 3"/>
</dbReference>
<evidence type="ECO:0000313" key="2">
    <source>
        <dbReference type="EnsemblPlants" id="AES69347"/>
    </source>
</evidence>
<gene>
    <name evidence="1" type="ordered locus">MTR_3g027780</name>
</gene>
<dbReference type="EMBL" id="CM001219">
    <property type="protein sequence ID" value="AES69347.1"/>
    <property type="molecule type" value="Genomic_DNA"/>
</dbReference>
<dbReference type="PANTHER" id="PTHR48442:SF1">
    <property type="entry name" value="SET DOMAIN-CONTAINING PROTEIN"/>
    <property type="match status" value="1"/>
</dbReference>
<protein>
    <submittedName>
        <fullName evidence="1 2">Uncharacterized protein</fullName>
    </submittedName>
</protein>